<reference evidence="2" key="1">
    <citation type="submission" date="2021-06" db="EMBL/GenBank/DDBJ databases">
        <authorList>
            <person name="Hodson N. C."/>
            <person name="Mongue J. A."/>
            <person name="Jaron S. K."/>
        </authorList>
    </citation>
    <scope>NUCLEOTIDE SEQUENCE</scope>
</reference>
<organism evidence="2 3">
    <name type="scientific">Allacma fusca</name>
    <dbReference type="NCBI Taxonomy" id="39272"/>
    <lineage>
        <taxon>Eukaryota</taxon>
        <taxon>Metazoa</taxon>
        <taxon>Ecdysozoa</taxon>
        <taxon>Arthropoda</taxon>
        <taxon>Hexapoda</taxon>
        <taxon>Collembola</taxon>
        <taxon>Symphypleona</taxon>
        <taxon>Sminthuridae</taxon>
        <taxon>Allacma</taxon>
    </lineage>
</organism>
<name>A0A8J2PEL0_9HEXA</name>
<feature type="transmembrane region" description="Helical" evidence="1">
    <location>
        <begin position="225"/>
        <end position="243"/>
    </location>
</feature>
<protein>
    <submittedName>
        <fullName evidence="2">Uncharacterized protein</fullName>
    </submittedName>
</protein>
<evidence type="ECO:0000313" key="3">
    <source>
        <dbReference type="Proteomes" id="UP000708208"/>
    </source>
</evidence>
<dbReference type="AlphaFoldDB" id="A0A8J2PEL0"/>
<comment type="caution">
    <text evidence="2">The sequence shown here is derived from an EMBL/GenBank/DDBJ whole genome shotgun (WGS) entry which is preliminary data.</text>
</comment>
<keyword evidence="1" id="KW-0812">Transmembrane</keyword>
<keyword evidence="1" id="KW-1133">Transmembrane helix</keyword>
<dbReference type="Proteomes" id="UP000708208">
    <property type="component" value="Unassembled WGS sequence"/>
</dbReference>
<feature type="transmembrane region" description="Helical" evidence="1">
    <location>
        <begin position="150"/>
        <end position="177"/>
    </location>
</feature>
<dbReference type="EMBL" id="CAJVCH010269767">
    <property type="protein sequence ID" value="CAG7734466.1"/>
    <property type="molecule type" value="Genomic_DNA"/>
</dbReference>
<proteinExistence type="predicted"/>
<gene>
    <name evidence="2" type="ORF">AFUS01_LOCUS22854</name>
</gene>
<accession>A0A8J2PEL0</accession>
<sequence>MVLLLIAWCGLFMTKCDKYYFAYGSLPSQYQTQRTFLLFLCFEIIFFVQYAPMVAVIIFMTNHLYLFCCSFWLRQACVKWPASKETLFKETSPSRLETGLSTFQCLQILNIMYNKCFATVVIPQYKCLCLGSAITASFAAIKYGHLVSPFMLVMLLGICLIATVQVVAISVLGSMFFECSSKFRFSWVNDIVACKNPERAYFRRKLLSCHPFGFQVGSFYYVKKITILTVVNLIFNATLCLLIA</sequence>
<evidence type="ECO:0000256" key="1">
    <source>
        <dbReference type="SAM" id="Phobius"/>
    </source>
</evidence>
<feature type="transmembrane region" description="Helical" evidence="1">
    <location>
        <begin position="36"/>
        <end position="60"/>
    </location>
</feature>
<keyword evidence="3" id="KW-1185">Reference proteome</keyword>
<evidence type="ECO:0000313" key="2">
    <source>
        <dbReference type="EMBL" id="CAG7734466.1"/>
    </source>
</evidence>
<keyword evidence="1" id="KW-0472">Membrane</keyword>